<dbReference type="EMBL" id="JAADJG010000090">
    <property type="protein sequence ID" value="KAF4455422.1"/>
    <property type="molecule type" value="Genomic_DNA"/>
</dbReference>
<dbReference type="Pfam" id="PF07859">
    <property type="entry name" value="Abhydrolase_3"/>
    <property type="match status" value="1"/>
</dbReference>
<dbReference type="InterPro" id="IPR013094">
    <property type="entry name" value="AB_hydrolase_3"/>
</dbReference>
<name>A0A8H4KQJ6_9HYPO</name>
<comment type="caution">
    <text evidence="3">The sequence shown here is derived from an EMBL/GenBank/DDBJ whole genome shotgun (WGS) entry which is preliminary data.</text>
</comment>
<dbReference type="SUPFAM" id="SSF53474">
    <property type="entry name" value="alpha/beta-Hydrolases"/>
    <property type="match status" value="1"/>
</dbReference>
<sequence length="333" mass="37010">MFTIEEICALANVHPEFEPIIRAHNPMLKGWDMNTDLDAFREMMTQVKQLRPKPDSDTFSYCMQDFKIPLRDGFEVDARSYTPKGSAPPDGRPGLIVFHGGGFVTGDFDTEAGLCIEFTKLGGISLNVDYRHAPEHVFPQAINDAFDGTVWISRNSEKFGINLSKGFIIGGTSSGADIVLVLSHLYHDARKSPPLTGVYAPITSGVNDQTVPGKYKDYLISYEQNATAPVFSAESMKFVHSKYRPDPKSPLAFPIAFPNHAGLPKTYFQACGMDPVRDCSIILEQVYKDEGVPTKIDIYPGLPHAFWAIFPELEISKKRERDAADGLKWLLDG</sequence>
<keyword evidence="1" id="KW-0378">Hydrolase</keyword>
<dbReference type="GO" id="GO:0016787">
    <property type="term" value="F:hydrolase activity"/>
    <property type="evidence" value="ECO:0007669"/>
    <property type="project" value="UniProtKB-KW"/>
</dbReference>
<accession>A0A8H4KQJ6</accession>
<evidence type="ECO:0000313" key="3">
    <source>
        <dbReference type="EMBL" id="KAF4455422.1"/>
    </source>
</evidence>
<evidence type="ECO:0000313" key="4">
    <source>
        <dbReference type="Proteomes" id="UP000605986"/>
    </source>
</evidence>
<gene>
    <name evidence="3" type="ORF">F53441_2211</name>
</gene>
<reference evidence="3" key="1">
    <citation type="submission" date="2020-01" db="EMBL/GenBank/DDBJ databases">
        <title>Identification and distribution of gene clusters putatively required for synthesis of sphingolipid metabolism inhibitors in phylogenetically diverse species of the filamentous fungus Fusarium.</title>
        <authorList>
            <person name="Kim H.-S."/>
            <person name="Busman M."/>
            <person name="Brown D.W."/>
            <person name="Divon H."/>
            <person name="Uhlig S."/>
            <person name="Proctor R.H."/>
        </authorList>
    </citation>
    <scope>NUCLEOTIDE SEQUENCE</scope>
    <source>
        <strain evidence="3">NRRL 53441</strain>
    </source>
</reference>
<protein>
    <recommendedName>
        <fullName evidence="2">Alpha/beta hydrolase fold-3 domain-containing protein</fullName>
    </recommendedName>
</protein>
<dbReference type="OrthoDB" id="408631at2759"/>
<dbReference type="AlphaFoldDB" id="A0A8H4KQJ6"/>
<dbReference type="InterPro" id="IPR029058">
    <property type="entry name" value="AB_hydrolase_fold"/>
</dbReference>
<dbReference type="Proteomes" id="UP000605986">
    <property type="component" value="Unassembled WGS sequence"/>
</dbReference>
<feature type="domain" description="Alpha/beta hydrolase fold-3" evidence="2">
    <location>
        <begin position="95"/>
        <end position="307"/>
    </location>
</feature>
<organism evidence="3 4">
    <name type="scientific">Fusarium austroafricanum</name>
    <dbReference type="NCBI Taxonomy" id="2364996"/>
    <lineage>
        <taxon>Eukaryota</taxon>
        <taxon>Fungi</taxon>
        <taxon>Dikarya</taxon>
        <taxon>Ascomycota</taxon>
        <taxon>Pezizomycotina</taxon>
        <taxon>Sordariomycetes</taxon>
        <taxon>Hypocreomycetidae</taxon>
        <taxon>Hypocreales</taxon>
        <taxon>Nectriaceae</taxon>
        <taxon>Fusarium</taxon>
        <taxon>Fusarium concolor species complex</taxon>
    </lineage>
</organism>
<proteinExistence type="predicted"/>
<evidence type="ECO:0000259" key="2">
    <source>
        <dbReference type="Pfam" id="PF07859"/>
    </source>
</evidence>
<dbReference type="Gene3D" id="3.40.50.1820">
    <property type="entry name" value="alpha/beta hydrolase"/>
    <property type="match status" value="1"/>
</dbReference>
<keyword evidence="4" id="KW-1185">Reference proteome</keyword>
<dbReference type="InterPro" id="IPR050300">
    <property type="entry name" value="GDXG_lipolytic_enzyme"/>
</dbReference>
<dbReference type="PANTHER" id="PTHR48081:SF8">
    <property type="entry name" value="ALPHA_BETA HYDROLASE FOLD-3 DOMAIN-CONTAINING PROTEIN-RELATED"/>
    <property type="match status" value="1"/>
</dbReference>
<evidence type="ECO:0000256" key="1">
    <source>
        <dbReference type="ARBA" id="ARBA00022801"/>
    </source>
</evidence>
<dbReference type="PANTHER" id="PTHR48081">
    <property type="entry name" value="AB HYDROLASE SUPERFAMILY PROTEIN C4A8.06C"/>
    <property type="match status" value="1"/>
</dbReference>